<gene>
    <name evidence="1" type="ORF">SAMN05216417_12621</name>
</gene>
<name>A0A1I7ITD4_9PROT</name>
<accession>A0A1I7ITD4</accession>
<sequence>MSDVPRHRIIKNLTARNAENTATILWDKLAIQIIAIVGEDGFNALYMRSIFLNQRTFPWLPANALPTQTDHPLLDLKMSFEAQSPAQVREANSLLLITLTDILASLIGEQLTARILSLAWDVEISNETGEEFKSE</sequence>
<evidence type="ECO:0000313" key="2">
    <source>
        <dbReference type="Proteomes" id="UP000182649"/>
    </source>
</evidence>
<dbReference type="AlphaFoldDB" id="A0A1I7ITD4"/>
<protein>
    <submittedName>
        <fullName evidence="1">Uncharacterized protein</fullName>
    </submittedName>
</protein>
<evidence type="ECO:0000313" key="1">
    <source>
        <dbReference type="EMBL" id="SFU76203.1"/>
    </source>
</evidence>
<organism evidence="1 2">
    <name type="scientific">Nitrosospira multiformis</name>
    <dbReference type="NCBI Taxonomy" id="1231"/>
    <lineage>
        <taxon>Bacteria</taxon>
        <taxon>Pseudomonadati</taxon>
        <taxon>Pseudomonadota</taxon>
        <taxon>Betaproteobacteria</taxon>
        <taxon>Nitrosomonadales</taxon>
        <taxon>Nitrosomonadaceae</taxon>
        <taxon>Nitrosospira</taxon>
    </lineage>
</organism>
<proteinExistence type="predicted"/>
<dbReference type="EMBL" id="FPBZ01000026">
    <property type="protein sequence ID" value="SFU76203.1"/>
    <property type="molecule type" value="Genomic_DNA"/>
</dbReference>
<dbReference type="Proteomes" id="UP000182649">
    <property type="component" value="Unassembled WGS sequence"/>
</dbReference>
<reference evidence="1 2" key="1">
    <citation type="submission" date="2016-10" db="EMBL/GenBank/DDBJ databases">
        <authorList>
            <person name="de Groot N.N."/>
        </authorList>
    </citation>
    <scope>NUCLEOTIDE SEQUENCE [LARGE SCALE GENOMIC DNA]</scope>
    <source>
        <strain evidence="1 2">Nl14</strain>
    </source>
</reference>